<dbReference type="InterPro" id="IPR037069">
    <property type="entry name" value="AcylCoA_DH/ox_N_sf"/>
</dbReference>
<dbReference type="PANTHER" id="PTHR43292:SF3">
    <property type="entry name" value="ACYL-COA DEHYDROGENASE FADE29"/>
    <property type="match status" value="1"/>
</dbReference>
<dbReference type="Gene3D" id="1.20.140.10">
    <property type="entry name" value="Butyryl-CoA Dehydrogenase, subunit A, domain 3"/>
    <property type="match status" value="1"/>
</dbReference>
<dbReference type="Pfam" id="PF02771">
    <property type="entry name" value="Acyl-CoA_dh_N"/>
    <property type="match status" value="1"/>
</dbReference>
<reference evidence="10 11" key="1">
    <citation type="submission" date="2013-08" db="EMBL/GenBank/DDBJ databases">
        <title>The genome sequence of Knoellia aerolata.</title>
        <authorList>
            <person name="Zhu W."/>
            <person name="Wang G."/>
        </authorList>
    </citation>
    <scope>NUCLEOTIDE SEQUENCE [LARGE SCALE GENOMIC DNA]</scope>
    <source>
        <strain evidence="10 11">DSM 18566</strain>
    </source>
</reference>
<comment type="similarity">
    <text evidence="2 6">Belongs to the acyl-CoA dehydrogenase family.</text>
</comment>
<proteinExistence type="inferred from homology"/>
<organism evidence="10 11">
    <name type="scientific">Knoellia aerolata DSM 18566</name>
    <dbReference type="NCBI Taxonomy" id="1385519"/>
    <lineage>
        <taxon>Bacteria</taxon>
        <taxon>Bacillati</taxon>
        <taxon>Actinomycetota</taxon>
        <taxon>Actinomycetes</taxon>
        <taxon>Micrococcales</taxon>
        <taxon>Intrasporangiaceae</taxon>
        <taxon>Knoellia</taxon>
    </lineage>
</organism>
<evidence type="ECO:0000259" key="9">
    <source>
        <dbReference type="Pfam" id="PF02771"/>
    </source>
</evidence>
<dbReference type="AlphaFoldDB" id="A0A0A0K2G5"/>
<protein>
    <submittedName>
        <fullName evidence="10">Acyl-CoA dehydrogenase</fullName>
    </submittedName>
</protein>
<dbReference type="InterPro" id="IPR046373">
    <property type="entry name" value="Acyl-CoA_Oxase/DH_mid-dom_sf"/>
</dbReference>
<dbReference type="Gene3D" id="1.10.540.10">
    <property type="entry name" value="Acyl-CoA dehydrogenase/oxidase, N-terminal domain"/>
    <property type="match status" value="1"/>
</dbReference>
<evidence type="ECO:0000256" key="4">
    <source>
        <dbReference type="ARBA" id="ARBA00022827"/>
    </source>
</evidence>
<gene>
    <name evidence="10" type="ORF">N801_03655</name>
</gene>
<dbReference type="InterPro" id="IPR009075">
    <property type="entry name" value="AcylCo_DH/oxidase_C"/>
</dbReference>
<dbReference type="SUPFAM" id="SSF47203">
    <property type="entry name" value="Acyl-CoA dehydrogenase C-terminal domain-like"/>
    <property type="match status" value="1"/>
</dbReference>
<dbReference type="Gene3D" id="2.40.110.10">
    <property type="entry name" value="Butyryl-CoA Dehydrogenase, subunit A, domain 2"/>
    <property type="match status" value="1"/>
</dbReference>
<dbReference type="eggNOG" id="COG1960">
    <property type="taxonomic scope" value="Bacteria"/>
</dbReference>
<comment type="caution">
    <text evidence="10">The sequence shown here is derived from an EMBL/GenBank/DDBJ whole genome shotgun (WGS) entry which is preliminary data.</text>
</comment>
<evidence type="ECO:0000256" key="1">
    <source>
        <dbReference type="ARBA" id="ARBA00001974"/>
    </source>
</evidence>
<evidence type="ECO:0000259" key="8">
    <source>
        <dbReference type="Pfam" id="PF02770"/>
    </source>
</evidence>
<feature type="domain" description="Acyl-CoA dehydrogenase/oxidase N-terminal" evidence="9">
    <location>
        <begin position="39"/>
        <end position="118"/>
    </location>
</feature>
<evidence type="ECO:0000256" key="2">
    <source>
        <dbReference type="ARBA" id="ARBA00009347"/>
    </source>
</evidence>
<evidence type="ECO:0000313" key="11">
    <source>
        <dbReference type="Proteomes" id="UP000030013"/>
    </source>
</evidence>
<keyword evidence="5 6" id="KW-0560">Oxidoreductase</keyword>
<dbReference type="SUPFAM" id="SSF56645">
    <property type="entry name" value="Acyl-CoA dehydrogenase NM domain-like"/>
    <property type="match status" value="1"/>
</dbReference>
<evidence type="ECO:0000313" key="10">
    <source>
        <dbReference type="EMBL" id="KGN41951.1"/>
    </source>
</evidence>
<sequence>MSTDLAFRSEIREWLVQAPRPAGLHDYGPTPTPDDVQAGRAWQRQLADAGYACLHWPRDRGGRQATVAEQAAFAEECALAGVPRQFHLVGPDLAGPVLMAYGSADQRDTLLEPIRTGEHLWCQLFSEPGAGSDLASVRTRAVPTDDGWVVDGQKVWTSGAADAQYGLLLARTGGPGHGGLSAFVVPMNLDGITVRPLVQMNGESKFNEVFLDGVLLSPEALIGVEGQGWAVATATLGRERLSLGSNAVGMLKALEEITAAARSRGRLGDHLKAGVTDAWLGVWLLRSTWERAVAEGTEPGGPAFSVLKVISTTTYQAIGDLGMEALGLDGLTSELDEPLVDRMLVAHAQTILGGTSEIQRNILGERILGLPREPKP</sequence>
<dbReference type="EMBL" id="AVPL01000010">
    <property type="protein sequence ID" value="KGN41951.1"/>
    <property type="molecule type" value="Genomic_DNA"/>
</dbReference>
<dbReference type="PANTHER" id="PTHR43292">
    <property type="entry name" value="ACYL-COA DEHYDROGENASE"/>
    <property type="match status" value="1"/>
</dbReference>
<keyword evidence="4 6" id="KW-0274">FAD</keyword>
<dbReference type="Pfam" id="PF00441">
    <property type="entry name" value="Acyl-CoA_dh_1"/>
    <property type="match status" value="1"/>
</dbReference>
<evidence type="ECO:0000256" key="5">
    <source>
        <dbReference type="ARBA" id="ARBA00023002"/>
    </source>
</evidence>
<evidence type="ECO:0000256" key="3">
    <source>
        <dbReference type="ARBA" id="ARBA00022630"/>
    </source>
</evidence>
<dbReference type="InterPro" id="IPR006091">
    <property type="entry name" value="Acyl-CoA_Oxase/DH_mid-dom"/>
</dbReference>
<feature type="domain" description="Acyl-CoA oxidase/dehydrogenase middle" evidence="8">
    <location>
        <begin position="122"/>
        <end position="212"/>
    </location>
</feature>
<dbReference type="OrthoDB" id="2769798at2"/>
<dbReference type="InterPro" id="IPR052161">
    <property type="entry name" value="Mycobact_Acyl-CoA_DH"/>
</dbReference>
<evidence type="ECO:0000259" key="7">
    <source>
        <dbReference type="Pfam" id="PF00441"/>
    </source>
</evidence>
<dbReference type="InterPro" id="IPR013786">
    <property type="entry name" value="AcylCoA_DH/ox_N"/>
</dbReference>
<dbReference type="GO" id="GO:0005886">
    <property type="term" value="C:plasma membrane"/>
    <property type="evidence" value="ECO:0007669"/>
    <property type="project" value="TreeGrafter"/>
</dbReference>
<dbReference type="Proteomes" id="UP000030013">
    <property type="component" value="Unassembled WGS sequence"/>
</dbReference>
<dbReference type="GO" id="GO:0050660">
    <property type="term" value="F:flavin adenine dinucleotide binding"/>
    <property type="evidence" value="ECO:0007669"/>
    <property type="project" value="InterPro"/>
</dbReference>
<feature type="domain" description="Acyl-CoA dehydrogenase/oxidase C-terminal" evidence="7">
    <location>
        <begin position="226"/>
        <end position="368"/>
    </location>
</feature>
<keyword evidence="3 6" id="KW-0285">Flavoprotein</keyword>
<accession>A0A0A0K2G5</accession>
<dbReference type="GO" id="GO:0016627">
    <property type="term" value="F:oxidoreductase activity, acting on the CH-CH group of donors"/>
    <property type="evidence" value="ECO:0007669"/>
    <property type="project" value="InterPro"/>
</dbReference>
<evidence type="ECO:0000256" key="6">
    <source>
        <dbReference type="RuleBase" id="RU362125"/>
    </source>
</evidence>
<dbReference type="InterPro" id="IPR036250">
    <property type="entry name" value="AcylCo_DH-like_C"/>
</dbReference>
<dbReference type="Pfam" id="PF02770">
    <property type="entry name" value="Acyl-CoA_dh_M"/>
    <property type="match status" value="1"/>
</dbReference>
<keyword evidence="11" id="KW-1185">Reference proteome</keyword>
<name>A0A0A0K2G5_9MICO</name>
<comment type="cofactor">
    <cofactor evidence="1 6">
        <name>FAD</name>
        <dbReference type="ChEBI" id="CHEBI:57692"/>
    </cofactor>
</comment>
<dbReference type="InterPro" id="IPR009100">
    <property type="entry name" value="AcylCoA_DH/oxidase_NM_dom_sf"/>
</dbReference>
<dbReference type="STRING" id="1385519.N801_03655"/>
<dbReference type="RefSeq" id="WP_035934865.1">
    <property type="nucleotide sequence ID" value="NZ_AVPL01000010.1"/>
</dbReference>